<gene>
    <name evidence="1" type="ORF">Sjap_018313</name>
</gene>
<comment type="caution">
    <text evidence="1">The sequence shown here is derived from an EMBL/GenBank/DDBJ whole genome shotgun (WGS) entry which is preliminary data.</text>
</comment>
<proteinExistence type="predicted"/>
<keyword evidence="2" id="KW-1185">Reference proteome</keyword>
<organism evidence="1 2">
    <name type="scientific">Stephania japonica</name>
    <dbReference type="NCBI Taxonomy" id="461633"/>
    <lineage>
        <taxon>Eukaryota</taxon>
        <taxon>Viridiplantae</taxon>
        <taxon>Streptophyta</taxon>
        <taxon>Embryophyta</taxon>
        <taxon>Tracheophyta</taxon>
        <taxon>Spermatophyta</taxon>
        <taxon>Magnoliopsida</taxon>
        <taxon>Ranunculales</taxon>
        <taxon>Menispermaceae</taxon>
        <taxon>Menispermoideae</taxon>
        <taxon>Cissampelideae</taxon>
        <taxon>Stephania</taxon>
    </lineage>
</organism>
<name>A0AAP0I7Z1_9MAGN</name>
<evidence type="ECO:0000313" key="1">
    <source>
        <dbReference type="EMBL" id="KAK9110253.1"/>
    </source>
</evidence>
<dbReference type="Proteomes" id="UP001417504">
    <property type="component" value="Unassembled WGS sequence"/>
</dbReference>
<accession>A0AAP0I7Z1</accession>
<dbReference type="AlphaFoldDB" id="A0AAP0I7Z1"/>
<sequence length="53" mass="6465">MMNWSENSLRQCFLIDEDLICYLYIYCRDLEGMFQRHKLLSIEASSQDDFSHR</sequence>
<reference evidence="1 2" key="1">
    <citation type="submission" date="2024-01" db="EMBL/GenBank/DDBJ databases">
        <title>Genome assemblies of Stephania.</title>
        <authorList>
            <person name="Yang L."/>
        </authorList>
    </citation>
    <scope>NUCLEOTIDE SEQUENCE [LARGE SCALE GENOMIC DNA]</scope>
    <source>
        <strain evidence="1">QJT</strain>
        <tissue evidence="1">Leaf</tissue>
    </source>
</reference>
<protein>
    <submittedName>
        <fullName evidence="1">Uncharacterized protein</fullName>
    </submittedName>
</protein>
<evidence type="ECO:0000313" key="2">
    <source>
        <dbReference type="Proteomes" id="UP001417504"/>
    </source>
</evidence>
<dbReference type="EMBL" id="JBBNAE010000007">
    <property type="protein sequence ID" value="KAK9110253.1"/>
    <property type="molecule type" value="Genomic_DNA"/>
</dbReference>